<organism evidence="6">
    <name type="scientific">Phalaenopsis bellina</name>
    <dbReference type="NCBI Taxonomy" id="212058"/>
    <lineage>
        <taxon>Eukaryota</taxon>
        <taxon>Viridiplantae</taxon>
        <taxon>Streptophyta</taxon>
        <taxon>Embryophyta</taxon>
        <taxon>Tracheophyta</taxon>
        <taxon>Spermatophyta</taxon>
        <taxon>Magnoliopsida</taxon>
        <taxon>Liliopsida</taxon>
        <taxon>Asparagales</taxon>
        <taxon>Orchidaceae</taxon>
        <taxon>Epidendroideae</taxon>
        <taxon>Vandeae</taxon>
        <taxon>Aeridinae</taxon>
        <taxon>Phalaenopsis</taxon>
    </lineage>
</organism>
<dbReference type="InterPro" id="IPR001906">
    <property type="entry name" value="Terpene_synth_N"/>
</dbReference>
<dbReference type="AlphaFoldDB" id="A0A8F9U9Y3"/>
<evidence type="ECO:0000256" key="3">
    <source>
        <dbReference type="ARBA" id="ARBA00022842"/>
    </source>
</evidence>
<gene>
    <name evidence="6" type="primary">TPS7</name>
</gene>
<dbReference type="Pfam" id="PF03936">
    <property type="entry name" value="Terpene_synth_C"/>
    <property type="match status" value="1"/>
</dbReference>
<dbReference type="SUPFAM" id="SSF48239">
    <property type="entry name" value="Terpenoid cyclases/Protein prenyltransferases"/>
    <property type="match status" value="1"/>
</dbReference>
<sequence length="598" mass="69929">MALLLQLPLFPFNNMQPLYSSFSSTPFIGHRQKISKYYPVRCLPTTNFPLSSPARPTTNYQPTFWDYNYIQSLQIDFTEEKHILQRDKLKEEVRYLIGQQRDLIKQLELLDAMRRLGLDYHFNSEIKNLLNSISSSKQNIDDLMLNNNLHGSALLFRLLREHGINNAPILRVDALTSCFKKVRENFKPNHQHNIKEIISLYEASYLAVEGEEELDEMREFAMEYLSHLDRSLLSQELTEEIDHALELPLHWRLSRLHTRWYIDAYGKQENVNPILLELAKLDFNIVQSIYKIELKEMSRWWSNIGLVSDEINFSRDRLVENFSLAVGYTFQPKFWRCRKAITKINCFIALIDDIYDVYGTLDELKIFTNAIEEWNIATAQQLPDPMKICLAALFSTMNDISSSFSIEKELDVLLYLKRMWVDICKGFLIEAEWTYNGYTPKLIDYLENGWVTVSGTCVLTTLYSLSDDTTVETLKSWNFYPPIVRYSSMLFRLYNDLGTCKEEIQRGEKANSVQCYMKEIDVSESIARDHTRHLVRNFWKKLNGELIEFSTSIGSFKEGILGVPRTAQFLYQNGDGYAIDNGKIRDQIFYMIIEPIPL</sequence>
<dbReference type="EMBL" id="MW645243">
    <property type="protein sequence ID" value="QYM90044.1"/>
    <property type="molecule type" value="mRNA"/>
</dbReference>
<protein>
    <submittedName>
        <fullName evidence="6">Terpene synthase</fullName>
    </submittedName>
</protein>
<evidence type="ECO:0000259" key="4">
    <source>
        <dbReference type="Pfam" id="PF01397"/>
    </source>
</evidence>
<dbReference type="SFLD" id="SFLDS00005">
    <property type="entry name" value="Isoprenoid_Synthase_Type_I"/>
    <property type="match status" value="1"/>
</dbReference>
<keyword evidence="2" id="KW-0479">Metal-binding</keyword>
<evidence type="ECO:0000256" key="2">
    <source>
        <dbReference type="ARBA" id="ARBA00022723"/>
    </source>
</evidence>
<dbReference type="Gene3D" id="1.50.10.130">
    <property type="entry name" value="Terpene synthase, N-terminal domain"/>
    <property type="match status" value="1"/>
</dbReference>
<dbReference type="PANTHER" id="PTHR31225">
    <property type="entry name" value="OS04G0344100 PROTEIN-RELATED"/>
    <property type="match status" value="1"/>
</dbReference>
<dbReference type="GO" id="GO:0000287">
    <property type="term" value="F:magnesium ion binding"/>
    <property type="evidence" value="ECO:0007669"/>
    <property type="project" value="InterPro"/>
</dbReference>
<dbReference type="InterPro" id="IPR036965">
    <property type="entry name" value="Terpene_synth_N_sf"/>
</dbReference>
<evidence type="ECO:0000256" key="1">
    <source>
        <dbReference type="ARBA" id="ARBA00001946"/>
    </source>
</evidence>
<dbReference type="InterPro" id="IPR008930">
    <property type="entry name" value="Terpenoid_cyclase/PrenylTrfase"/>
</dbReference>
<dbReference type="PANTHER" id="PTHR31225:SF252">
    <property type="entry name" value="TERPENE SYNTHASE 12-RELATED"/>
    <property type="match status" value="1"/>
</dbReference>
<dbReference type="SFLD" id="SFLDG01019">
    <property type="entry name" value="Terpene_Cyclase_Like_1_C_Termi"/>
    <property type="match status" value="1"/>
</dbReference>
<dbReference type="SUPFAM" id="SSF48576">
    <property type="entry name" value="Terpenoid synthases"/>
    <property type="match status" value="1"/>
</dbReference>
<dbReference type="InterPro" id="IPR034741">
    <property type="entry name" value="Terpene_cyclase-like_1_C"/>
</dbReference>
<dbReference type="Gene3D" id="1.10.600.10">
    <property type="entry name" value="Farnesyl Diphosphate Synthase"/>
    <property type="match status" value="1"/>
</dbReference>
<reference evidence="6" key="1">
    <citation type="journal article" name="Front. Plant Sci.">
        <title>Terpene Synthase-b and Terpene Synthase-e/f Genes Produce Monoterpenes for Phalaenopsis bellina Floral Scent.</title>
        <authorList>
            <person name="Huang H."/>
            <person name="Kuo Y.W."/>
            <person name="Chuang Y.C."/>
            <person name="Yang Y.P."/>
            <person name="Huang L.M."/>
            <person name="Jeng M.F."/>
            <person name="Chen W.H."/>
            <person name="Chen H.H."/>
        </authorList>
    </citation>
    <scope>NUCLEOTIDE SEQUENCE</scope>
</reference>
<name>A0A8F9U9Y3_9ASPA</name>
<comment type="cofactor">
    <cofactor evidence="1">
        <name>Mg(2+)</name>
        <dbReference type="ChEBI" id="CHEBI:18420"/>
    </cofactor>
</comment>
<dbReference type="InterPro" id="IPR044814">
    <property type="entry name" value="Terpene_cyclase_plant_C1"/>
</dbReference>
<dbReference type="InterPro" id="IPR008949">
    <property type="entry name" value="Isoprenoid_synthase_dom_sf"/>
</dbReference>
<feature type="domain" description="Terpene synthase N-terminal" evidence="4">
    <location>
        <begin position="65"/>
        <end position="245"/>
    </location>
</feature>
<proteinExistence type="evidence at transcript level"/>
<dbReference type="GO" id="GO:0016102">
    <property type="term" value="P:diterpenoid biosynthetic process"/>
    <property type="evidence" value="ECO:0007669"/>
    <property type="project" value="InterPro"/>
</dbReference>
<accession>A0A8F9U9Y3</accession>
<evidence type="ECO:0000259" key="5">
    <source>
        <dbReference type="Pfam" id="PF03936"/>
    </source>
</evidence>
<dbReference type="InterPro" id="IPR050148">
    <property type="entry name" value="Terpene_synthase-like"/>
</dbReference>
<keyword evidence="3" id="KW-0460">Magnesium</keyword>
<dbReference type="Pfam" id="PF01397">
    <property type="entry name" value="Terpene_synth"/>
    <property type="match status" value="1"/>
</dbReference>
<dbReference type="CDD" id="cd00684">
    <property type="entry name" value="Terpene_cyclase_plant_C1"/>
    <property type="match status" value="1"/>
</dbReference>
<feature type="domain" description="Terpene synthase metal-binding" evidence="5">
    <location>
        <begin position="308"/>
        <end position="541"/>
    </location>
</feature>
<dbReference type="InterPro" id="IPR005630">
    <property type="entry name" value="Terpene_synthase_metal-bd"/>
</dbReference>
<evidence type="ECO:0000313" key="6">
    <source>
        <dbReference type="EMBL" id="QYM90044.1"/>
    </source>
</evidence>
<dbReference type="GO" id="GO:0010333">
    <property type="term" value="F:terpene synthase activity"/>
    <property type="evidence" value="ECO:0007669"/>
    <property type="project" value="InterPro"/>
</dbReference>
<dbReference type="FunFam" id="1.10.600.10:FF:000007">
    <property type="entry name" value="Isoprene synthase, chloroplastic"/>
    <property type="match status" value="1"/>
</dbReference>